<dbReference type="PROSITE" id="PS51843">
    <property type="entry name" value="NR_LBD"/>
    <property type="match status" value="1"/>
</dbReference>
<dbReference type="InterPro" id="IPR035500">
    <property type="entry name" value="NHR-like_dom_sf"/>
</dbReference>
<dbReference type="Pfam" id="PF00104">
    <property type="entry name" value="Hormone_recep"/>
    <property type="match status" value="1"/>
</dbReference>
<dbReference type="CDD" id="cd06157">
    <property type="entry name" value="NR_LBD"/>
    <property type="match status" value="1"/>
</dbReference>
<sequence length="332" mass="37544">MRAARPDSNSNSNSSVQPDPPILDRVSTAVQTEIWLVVKEEPSPGGFSDLPSPLDDLEGIPEALLALEAQCQTLIDSPDVFPPITNAVDLPFEVAFRRPSVVARRTELRQTALRVMTARDLILAWRRSFVLFADWTHGIDEFNQLRSDDQMVIAKNRFIPWSWWITAWRSLKAGCDGICCPNGTFHPRINGKNPTGDPNLNEFFKDICERMVQNLVAPMREMNIDEMEVCLVKVVTLFCEDVGLSPSGKRKVAETREKYIQVLYRYIRRRNDVSSPSEAASRLAKLMLFLSTVTSLHHIMNDSVQFTSLFNIIDWDGLSRDAHKLTPSAQAK</sequence>
<dbReference type="PANTHER" id="PTHR47630">
    <property type="entry name" value="NUCLEAR HORMONE RECEPTOR FAMILY-RELATED-RELATED"/>
    <property type="match status" value="1"/>
</dbReference>
<evidence type="ECO:0000256" key="4">
    <source>
        <dbReference type="SAM" id="MobiDB-lite"/>
    </source>
</evidence>
<name>A0A914XAS3_9BILA</name>
<dbReference type="Proteomes" id="UP000887566">
    <property type="component" value="Unplaced"/>
</dbReference>
<dbReference type="AlphaFoldDB" id="A0A914XAS3"/>
<evidence type="ECO:0000313" key="7">
    <source>
        <dbReference type="WBParaSite" id="PSAMB.scaffold7562size7444.g30232.t1"/>
    </source>
</evidence>
<reference evidence="7" key="1">
    <citation type="submission" date="2022-11" db="UniProtKB">
        <authorList>
            <consortium name="WormBaseParasite"/>
        </authorList>
    </citation>
    <scope>IDENTIFICATION</scope>
</reference>
<feature type="domain" description="NR LBD" evidence="5">
    <location>
        <begin position="76"/>
        <end position="326"/>
    </location>
</feature>
<dbReference type="WBParaSite" id="PSAMB.scaffold7562size7444.g30232.t1">
    <property type="protein sequence ID" value="PSAMB.scaffold7562size7444.g30232.t1"/>
    <property type="gene ID" value="PSAMB.scaffold7562size7444.g30232"/>
</dbReference>
<keyword evidence="2" id="KW-0804">Transcription</keyword>
<evidence type="ECO:0000313" key="6">
    <source>
        <dbReference type="Proteomes" id="UP000887566"/>
    </source>
</evidence>
<feature type="compositionally biased region" description="Polar residues" evidence="4">
    <location>
        <begin position="7"/>
        <end position="17"/>
    </location>
</feature>
<evidence type="ECO:0000256" key="2">
    <source>
        <dbReference type="ARBA" id="ARBA00023163"/>
    </source>
</evidence>
<dbReference type="InterPro" id="IPR052499">
    <property type="entry name" value="C.elegans_NHRs"/>
</dbReference>
<evidence type="ECO:0000256" key="3">
    <source>
        <dbReference type="ARBA" id="ARBA00023170"/>
    </source>
</evidence>
<accession>A0A914XAS3</accession>
<dbReference type="SUPFAM" id="SSF48508">
    <property type="entry name" value="Nuclear receptor ligand-binding domain"/>
    <property type="match status" value="1"/>
</dbReference>
<organism evidence="6 7">
    <name type="scientific">Plectus sambesii</name>
    <dbReference type="NCBI Taxonomy" id="2011161"/>
    <lineage>
        <taxon>Eukaryota</taxon>
        <taxon>Metazoa</taxon>
        <taxon>Ecdysozoa</taxon>
        <taxon>Nematoda</taxon>
        <taxon>Chromadorea</taxon>
        <taxon>Plectida</taxon>
        <taxon>Plectina</taxon>
        <taxon>Plectoidea</taxon>
        <taxon>Plectidae</taxon>
        <taxon>Plectus</taxon>
    </lineage>
</organism>
<dbReference type="PANTHER" id="PTHR47630:SF1">
    <property type="entry name" value="NUCLEAR HORMONE RECEPTOR FAMILY MEMBER NHR-4"/>
    <property type="match status" value="1"/>
</dbReference>
<keyword evidence="1" id="KW-0805">Transcription regulation</keyword>
<proteinExistence type="predicted"/>
<feature type="region of interest" description="Disordered" evidence="4">
    <location>
        <begin position="1"/>
        <end position="23"/>
    </location>
</feature>
<dbReference type="Gene3D" id="1.10.565.10">
    <property type="entry name" value="Retinoid X Receptor"/>
    <property type="match status" value="1"/>
</dbReference>
<evidence type="ECO:0000259" key="5">
    <source>
        <dbReference type="PROSITE" id="PS51843"/>
    </source>
</evidence>
<dbReference type="SMART" id="SM00430">
    <property type="entry name" value="HOLI"/>
    <property type="match status" value="1"/>
</dbReference>
<keyword evidence="6" id="KW-1185">Reference proteome</keyword>
<evidence type="ECO:0000256" key="1">
    <source>
        <dbReference type="ARBA" id="ARBA00023015"/>
    </source>
</evidence>
<dbReference type="InterPro" id="IPR000536">
    <property type="entry name" value="Nucl_hrmn_rcpt_lig-bd"/>
</dbReference>
<keyword evidence="3" id="KW-0675">Receptor</keyword>
<protein>
    <submittedName>
        <fullName evidence="7">NR LBD domain-containing protein</fullName>
    </submittedName>
</protein>